<dbReference type="InterPro" id="IPR035068">
    <property type="entry name" value="TldD/PmbA_N"/>
</dbReference>
<dbReference type="InterPro" id="IPR045569">
    <property type="entry name" value="Metalloprtase-TldD/E_C"/>
</dbReference>
<name>A0A6I3SKC0_HELMO</name>
<evidence type="ECO:0000313" key="5">
    <source>
        <dbReference type="EMBL" id="MTV49349.1"/>
    </source>
</evidence>
<protein>
    <submittedName>
        <fullName evidence="5">TldD/PmbA family protein</fullName>
    </submittedName>
</protein>
<feature type="domain" description="Metalloprotease TldD/E N-terminal" evidence="2">
    <location>
        <begin position="45"/>
        <end position="108"/>
    </location>
</feature>
<dbReference type="OrthoDB" id="9803618at2"/>
<dbReference type="SUPFAM" id="SSF111283">
    <property type="entry name" value="Putative modulator of DNA gyrase, PmbA/TldD"/>
    <property type="match status" value="1"/>
</dbReference>
<dbReference type="Pfam" id="PF19290">
    <property type="entry name" value="PmbA_TldD_2nd"/>
    <property type="match status" value="1"/>
</dbReference>
<dbReference type="EMBL" id="WNKU01000010">
    <property type="protein sequence ID" value="MTV49349.1"/>
    <property type="molecule type" value="Genomic_DNA"/>
</dbReference>
<feature type="domain" description="Metalloprotease TldD/E central" evidence="4">
    <location>
        <begin position="136"/>
        <end position="240"/>
    </location>
</feature>
<feature type="domain" description="Metalloprotease TldD/E C-terminal" evidence="3">
    <location>
        <begin position="248"/>
        <end position="466"/>
    </location>
</feature>
<evidence type="ECO:0000256" key="1">
    <source>
        <dbReference type="ARBA" id="ARBA00005836"/>
    </source>
</evidence>
<organism evidence="5 6">
    <name type="scientific">Heliobacterium mobile</name>
    <name type="common">Heliobacillus mobilis</name>
    <dbReference type="NCBI Taxonomy" id="28064"/>
    <lineage>
        <taxon>Bacteria</taxon>
        <taxon>Bacillati</taxon>
        <taxon>Bacillota</taxon>
        <taxon>Clostridia</taxon>
        <taxon>Eubacteriales</taxon>
        <taxon>Heliobacteriaceae</taxon>
        <taxon>Heliobacterium</taxon>
    </lineage>
</organism>
<dbReference type="Pfam" id="PF01523">
    <property type="entry name" value="PmbA_TldD_1st"/>
    <property type="match status" value="1"/>
</dbReference>
<proteinExistence type="inferred from homology"/>
<keyword evidence="6" id="KW-1185">Reference proteome</keyword>
<dbReference type="PANTHER" id="PTHR43421">
    <property type="entry name" value="METALLOPROTEASE PMBA"/>
    <property type="match status" value="1"/>
</dbReference>
<dbReference type="InterPro" id="IPR036059">
    <property type="entry name" value="TldD/PmbA_sf"/>
</dbReference>
<evidence type="ECO:0000259" key="4">
    <source>
        <dbReference type="Pfam" id="PF19290"/>
    </source>
</evidence>
<dbReference type="GO" id="GO:0008237">
    <property type="term" value="F:metallopeptidase activity"/>
    <property type="evidence" value="ECO:0007669"/>
    <property type="project" value="InterPro"/>
</dbReference>
<gene>
    <name evidence="5" type="ORF">GJ688_10205</name>
</gene>
<sequence length="467" mass="49711">MLKKRVWPFSGNGRLTTGGVGVFAMGELARQMVERAQSKGAQLSEAYGLDSKDLTIEVSKGVVETMKLAEDRGIGIRVFKAGKMGYAYTSDLSEAAVESTVDRALANAAFTGEDPFWRLPDKVNQYPQVDTYDPAIAQVSVERKIELAKEIEATARATDPRVKITERSSYQDAEYNVTVVNSQGIDATYRGAYCGAYAYLVAEEKGDNQTGFSLSYGLHFEDIDPKKIGREAAAKAVRMLGAKSVPSRRVPVVFDPYVTTQILGIVAPALTAEAVQKGKSLFAGKVGQSIASGKVSIIDDGLLPGRIQSAPFDGEGVPTSRTILIEEGQLKGFLYNTYTAAKDGAASTGNGSRGSFRGTPDVGTTNFYLEAGDVAPDDLIGQISSGLYVTEVMGMHTANPISGDFSVGAAGILIEKGRLTTPVRGVAIAGNLLEWLDRIDGIGNDLTFFIGKGAPTVRIKEMAISGN</sequence>
<dbReference type="GO" id="GO:0006508">
    <property type="term" value="P:proteolysis"/>
    <property type="evidence" value="ECO:0007669"/>
    <property type="project" value="InterPro"/>
</dbReference>
<dbReference type="Gene3D" id="3.30.2290.10">
    <property type="entry name" value="PmbA/TldD superfamily"/>
    <property type="match status" value="1"/>
</dbReference>
<comment type="caution">
    <text evidence="5">The sequence shown here is derived from an EMBL/GenBank/DDBJ whole genome shotgun (WGS) entry which is preliminary data.</text>
</comment>
<comment type="similarity">
    <text evidence="1">Belongs to the peptidase U62 family.</text>
</comment>
<reference evidence="5 6" key="1">
    <citation type="submission" date="2019-11" db="EMBL/GenBank/DDBJ databases">
        <title>Whole-genome sequence of a the green, strictly anaerobic photosynthetic bacterium Heliobacillus mobilis DSM 6151.</title>
        <authorList>
            <person name="Kyndt J.A."/>
            <person name="Meyer T.E."/>
        </authorList>
    </citation>
    <scope>NUCLEOTIDE SEQUENCE [LARGE SCALE GENOMIC DNA]</scope>
    <source>
        <strain evidence="5 6">DSM 6151</strain>
    </source>
</reference>
<dbReference type="GO" id="GO:0005829">
    <property type="term" value="C:cytosol"/>
    <property type="evidence" value="ECO:0007669"/>
    <property type="project" value="TreeGrafter"/>
</dbReference>
<dbReference type="Pfam" id="PF19289">
    <property type="entry name" value="PmbA_TldD_3rd"/>
    <property type="match status" value="1"/>
</dbReference>
<accession>A0A6I3SKC0</accession>
<dbReference type="PANTHER" id="PTHR43421:SF1">
    <property type="entry name" value="METALLOPROTEASE PMBA"/>
    <property type="match status" value="1"/>
</dbReference>
<dbReference type="InterPro" id="IPR047657">
    <property type="entry name" value="PmbA"/>
</dbReference>
<evidence type="ECO:0000259" key="2">
    <source>
        <dbReference type="Pfam" id="PF01523"/>
    </source>
</evidence>
<dbReference type="AlphaFoldDB" id="A0A6I3SKC0"/>
<dbReference type="InterPro" id="IPR045570">
    <property type="entry name" value="Metalloprtase-TldD/E_cen_dom"/>
</dbReference>
<dbReference type="InterPro" id="IPR002510">
    <property type="entry name" value="Metalloprtase-TldD/E_N"/>
</dbReference>
<dbReference type="Proteomes" id="UP000430670">
    <property type="component" value="Unassembled WGS sequence"/>
</dbReference>
<evidence type="ECO:0000313" key="6">
    <source>
        <dbReference type="Proteomes" id="UP000430670"/>
    </source>
</evidence>
<evidence type="ECO:0000259" key="3">
    <source>
        <dbReference type="Pfam" id="PF19289"/>
    </source>
</evidence>